<dbReference type="InterPro" id="IPR035944">
    <property type="entry name" value="YfbM-like_sf"/>
</dbReference>
<evidence type="ECO:0008006" key="3">
    <source>
        <dbReference type="Google" id="ProtNLM"/>
    </source>
</evidence>
<keyword evidence="2" id="KW-1185">Reference proteome</keyword>
<gene>
    <name evidence="1" type="ORF">ETAA8_14480</name>
</gene>
<dbReference type="Proteomes" id="UP000315017">
    <property type="component" value="Chromosome"/>
</dbReference>
<organism evidence="1 2">
    <name type="scientific">Anatilimnocola aggregata</name>
    <dbReference type="NCBI Taxonomy" id="2528021"/>
    <lineage>
        <taxon>Bacteria</taxon>
        <taxon>Pseudomonadati</taxon>
        <taxon>Planctomycetota</taxon>
        <taxon>Planctomycetia</taxon>
        <taxon>Pirellulales</taxon>
        <taxon>Pirellulaceae</taxon>
        <taxon>Anatilimnocola</taxon>
    </lineage>
</organism>
<dbReference type="InterPro" id="IPR015068">
    <property type="entry name" value="DUF1877"/>
</dbReference>
<name>A0A517Y802_9BACT</name>
<dbReference type="SUPFAM" id="SSF111069">
    <property type="entry name" value="Hypothetical protein yfbM"/>
    <property type="match status" value="1"/>
</dbReference>
<dbReference type="KEGG" id="aagg:ETAA8_14480"/>
<dbReference type="Pfam" id="PF08974">
    <property type="entry name" value="DUF1877"/>
    <property type="match status" value="1"/>
</dbReference>
<sequence>MLGRGYYLALAREHAKRLFGMKEDAELAAFMDELKTAPEMKKSDRVLDIGSVWDPLHRIMTDGELDPSGGDFPESHIVLGGRQLHHGSDFSSILIRPDMVGFVSEALNGLKQIEVRAKFDALPASYTKPRGDKEFAELWLAVQKMRVFFDAAAENLEAVVFTVKYA</sequence>
<dbReference type="RefSeq" id="WP_202921631.1">
    <property type="nucleotide sequence ID" value="NZ_CP036274.1"/>
</dbReference>
<dbReference type="Gene3D" id="3.40.1760.10">
    <property type="entry name" value="YfbM-like super family"/>
    <property type="match status" value="1"/>
</dbReference>
<dbReference type="EMBL" id="CP036274">
    <property type="protein sequence ID" value="QDU26370.1"/>
    <property type="molecule type" value="Genomic_DNA"/>
</dbReference>
<evidence type="ECO:0000313" key="1">
    <source>
        <dbReference type="EMBL" id="QDU26370.1"/>
    </source>
</evidence>
<proteinExistence type="predicted"/>
<accession>A0A517Y802</accession>
<dbReference type="AlphaFoldDB" id="A0A517Y802"/>
<protein>
    <recommendedName>
        <fullName evidence="3">DUF1877 family protein</fullName>
    </recommendedName>
</protein>
<evidence type="ECO:0000313" key="2">
    <source>
        <dbReference type="Proteomes" id="UP000315017"/>
    </source>
</evidence>
<reference evidence="1 2" key="1">
    <citation type="submission" date="2019-02" db="EMBL/GenBank/DDBJ databases">
        <title>Deep-cultivation of Planctomycetes and their phenomic and genomic characterization uncovers novel biology.</title>
        <authorList>
            <person name="Wiegand S."/>
            <person name="Jogler M."/>
            <person name="Boedeker C."/>
            <person name="Pinto D."/>
            <person name="Vollmers J."/>
            <person name="Rivas-Marin E."/>
            <person name="Kohn T."/>
            <person name="Peeters S.H."/>
            <person name="Heuer A."/>
            <person name="Rast P."/>
            <person name="Oberbeckmann S."/>
            <person name="Bunk B."/>
            <person name="Jeske O."/>
            <person name="Meyerdierks A."/>
            <person name="Storesund J.E."/>
            <person name="Kallscheuer N."/>
            <person name="Luecker S."/>
            <person name="Lage O.M."/>
            <person name="Pohl T."/>
            <person name="Merkel B.J."/>
            <person name="Hornburger P."/>
            <person name="Mueller R.-W."/>
            <person name="Bruemmer F."/>
            <person name="Labrenz M."/>
            <person name="Spormann A.M."/>
            <person name="Op den Camp H."/>
            <person name="Overmann J."/>
            <person name="Amann R."/>
            <person name="Jetten M.S.M."/>
            <person name="Mascher T."/>
            <person name="Medema M.H."/>
            <person name="Devos D.P."/>
            <person name="Kaster A.-K."/>
            <person name="Ovreas L."/>
            <person name="Rohde M."/>
            <person name="Galperin M.Y."/>
            <person name="Jogler C."/>
        </authorList>
    </citation>
    <scope>NUCLEOTIDE SEQUENCE [LARGE SCALE GENOMIC DNA]</scope>
    <source>
        <strain evidence="1 2">ETA_A8</strain>
    </source>
</reference>